<comment type="catalytic activity">
    <reaction evidence="1">
        <text>ATP + protein L-histidine = ADP + protein N-phospho-L-histidine.</text>
        <dbReference type="EC" id="2.7.13.3"/>
    </reaction>
</comment>
<evidence type="ECO:0000256" key="6">
    <source>
        <dbReference type="ARBA" id="ARBA00022692"/>
    </source>
</evidence>
<dbReference type="InterPro" id="IPR025201">
    <property type="entry name" value="KdpD_TM"/>
</dbReference>
<evidence type="ECO:0000256" key="2">
    <source>
        <dbReference type="ARBA" id="ARBA00004141"/>
    </source>
</evidence>
<dbReference type="PANTHER" id="PTHR45569">
    <property type="entry name" value="SENSOR PROTEIN KDPD"/>
    <property type="match status" value="1"/>
</dbReference>
<keyword evidence="11" id="KW-0902">Two-component regulatory system</keyword>
<keyword evidence="9" id="KW-0067">ATP-binding</keyword>
<feature type="domain" description="Histidine kinase" evidence="14">
    <location>
        <begin position="262"/>
        <end position="477"/>
    </location>
</feature>
<keyword evidence="7" id="KW-0547">Nucleotide-binding</keyword>
<proteinExistence type="predicted"/>
<dbReference type="RefSeq" id="WP_131994200.1">
    <property type="nucleotide sequence ID" value="NZ_SMGK01000002.1"/>
</dbReference>
<feature type="transmembrane region" description="Helical" evidence="13">
    <location>
        <begin position="54"/>
        <end position="72"/>
    </location>
</feature>
<dbReference type="InterPro" id="IPR036890">
    <property type="entry name" value="HATPase_C_sf"/>
</dbReference>
<dbReference type="Pfam" id="PF13493">
    <property type="entry name" value="DUF4118"/>
    <property type="match status" value="1"/>
</dbReference>
<keyword evidence="16" id="KW-1185">Reference proteome</keyword>
<dbReference type="EC" id="2.7.13.3" evidence="3"/>
<dbReference type="InterPro" id="IPR005467">
    <property type="entry name" value="His_kinase_dom"/>
</dbReference>
<dbReference type="PROSITE" id="PS50109">
    <property type="entry name" value="HIS_KIN"/>
    <property type="match status" value="1"/>
</dbReference>
<dbReference type="GO" id="GO:0005886">
    <property type="term" value="C:plasma membrane"/>
    <property type="evidence" value="ECO:0007669"/>
    <property type="project" value="TreeGrafter"/>
</dbReference>
<evidence type="ECO:0000256" key="11">
    <source>
        <dbReference type="ARBA" id="ARBA00023012"/>
    </source>
</evidence>
<keyword evidence="10 13" id="KW-1133">Transmembrane helix</keyword>
<dbReference type="InterPro" id="IPR052023">
    <property type="entry name" value="Histidine_kinase_KdpD"/>
</dbReference>
<dbReference type="PRINTS" id="PR00344">
    <property type="entry name" value="BCTRLSENSOR"/>
</dbReference>
<dbReference type="InterPro" id="IPR038318">
    <property type="entry name" value="KdpD_sf"/>
</dbReference>
<organism evidence="15 16">
    <name type="scientific">Acidipila rosea</name>
    <dbReference type="NCBI Taxonomy" id="768535"/>
    <lineage>
        <taxon>Bacteria</taxon>
        <taxon>Pseudomonadati</taxon>
        <taxon>Acidobacteriota</taxon>
        <taxon>Terriglobia</taxon>
        <taxon>Terriglobales</taxon>
        <taxon>Acidobacteriaceae</taxon>
        <taxon>Acidipila</taxon>
    </lineage>
</organism>
<evidence type="ECO:0000313" key="16">
    <source>
        <dbReference type="Proteomes" id="UP000295210"/>
    </source>
</evidence>
<dbReference type="Pfam" id="PF00512">
    <property type="entry name" value="HisKA"/>
    <property type="match status" value="1"/>
</dbReference>
<evidence type="ECO:0000256" key="3">
    <source>
        <dbReference type="ARBA" id="ARBA00012438"/>
    </source>
</evidence>
<name>A0A4R1L6U2_9BACT</name>
<feature type="transmembrane region" description="Helical" evidence="13">
    <location>
        <begin position="32"/>
        <end position="49"/>
    </location>
</feature>
<sequence length="482" mass="53644">MRTNFSIVFLRYTGSTALAFLMVWVFRRALHVNQTTVALSFLVLVMAAASRWRLVYSVYLSLLCTLLYNYYFLPPVGRLTIADPENWVTLTAFLGSGMLVSHLSDKARRQAEASETRRLEVEQLYEFSQQLLLIDLPGLASAAPSLVARIFSLRAVALYVDAQDEAYYSDPENELLPVAELRSMAKNGSVDEMNAVRVVPLMLGMRRLGLLAIAGSECAPEMASAIGGLVAIALERASVLEQSGHLKAAQESERLRAALMDSITHELRTPLTSIRAAATSLISQPDLPEAVRAEMYAVVEEETRRLDGLVGQAVRMAQLDTENVRVKRQRQQLRPLIDAVLSDAEEQLRGREVNLQLQPEIPAVNIDGELFRQVLRHLVENAVKYSPVGAPLKISATIEQERLVLHVLDHGRGIRDEDRPFIFDKFYRGVRERERTPGTGMGLAIIRAILHAQGGGIDFISHEGRGADFAFWLPLDDARSND</sequence>
<evidence type="ECO:0000259" key="14">
    <source>
        <dbReference type="PROSITE" id="PS50109"/>
    </source>
</evidence>
<dbReference type="FunFam" id="3.30.565.10:FF:000006">
    <property type="entry name" value="Sensor histidine kinase WalK"/>
    <property type="match status" value="1"/>
</dbReference>
<dbReference type="InterPro" id="IPR003661">
    <property type="entry name" value="HisK_dim/P_dom"/>
</dbReference>
<dbReference type="GO" id="GO:0005524">
    <property type="term" value="F:ATP binding"/>
    <property type="evidence" value="ECO:0007669"/>
    <property type="project" value="UniProtKB-KW"/>
</dbReference>
<dbReference type="InterPro" id="IPR004358">
    <property type="entry name" value="Sig_transdc_His_kin-like_C"/>
</dbReference>
<evidence type="ECO:0000256" key="7">
    <source>
        <dbReference type="ARBA" id="ARBA00022741"/>
    </source>
</evidence>
<dbReference type="OrthoDB" id="9813151at2"/>
<keyword evidence="4" id="KW-0597">Phosphoprotein</keyword>
<accession>A0A4R1L6U2</accession>
<evidence type="ECO:0000256" key="5">
    <source>
        <dbReference type="ARBA" id="ARBA00022679"/>
    </source>
</evidence>
<keyword evidence="8 15" id="KW-0418">Kinase</keyword>
<reference evidence="15 16" key="1">
    <citation type="submission" date="2019-03" db="EMBL/GenBank/DDBJ databases">
        <title>Genomic Encyclopedia of Type Strains, Phase IV (KMG-IV): sequencing the most valuable type-strain genomes for metagenomic binning, comparative biology and taxonomic classification.</title>
        <authorList>
            <person name="Goeker M."/>
        </authorList>
    </citation>
    <scope>NUCLEOTIDE SEQUENCE [LARGE SCALE GENOMIC DNA]</scope>
    <source>
        <strain evidence="15 16">DSM 103428</strain>
    </source>
</reference>
<dbReference type="Proteomes" id="UP000295210">
    <property type="component" value="Unassembled WGS sequence"/>
</dbReference>
<dbReference type="Gene3D" id="1.20.120.620">
    <property type="entry name" value="Backbone structure of the membrane domain of e. Coli histidine kinase receptor kdpd"/>
    <property type="match status" value="1"/>
</dbReference>
<comment type="subcellular location">
    <subcellularLocation>
        <location evidence="2">Membrane</location>
        <topology evidence="2">Multi-pass membrane protein</topology>
    </subcellularLocation>
</comment>
<dbReference type="SMART" id="SM00387">
    <property type="entry name" value="HATPase_c"/>
    <property type="match status" value="1"/>
</dbReference>
<dbReference type="GO" id="GO:0000155">
    <property type="term" value="F:phosphorelay sensor kinase activity"/>
    <property type="evidence" value="ECO:0007669"/>
    <property type="project" value="InterPro"/>
</dbReference>
<evidence type="ECO:0000256" key="12">
    <source>
        <dbReference type="ARBA" id="ARBA00023136"/>
    </source>
</evidence>
<evidence type="ECO:0000313" key="15">
    <source>
        <dbReference type="EMBL" id="TCK73916.1"/>
    </source>
</evidence>
<keyword evidence="5" id="KW-0808">Transferase</keyword>
<dbReference type="Gene3D" id="3.30.565.10">
    <property type="entry name" value="Histidine kinase-like ATPase, C-terminal domain"/>
    <property type="match status" value="1"/>
</dbReference>
<dbReference type="EMBL" id="SMGK01000002">
    <property type="protein sequence ID" value="TCK73916.1"/>
    <property type="molecule type" value="Genomic_DNA"/>
</dbReference>
<keyword evidence="12 13" id="KW-0472">Membrane</keyword>
<dbReference type="SUPFAM" id="SSF47384">
    <property type="entry name" value="Homodimeric domain of signal transducing histidine kinase"/>
    <property type="match status" value="1"/>
</dbReference>
<evidence type="ECO:0000256" key="4">
    <source>
        <dbReference type="ARBA" id="ARBA00022553"/>
    </source>
</evidence>
<gene>
    <name evidence="15" type="ORF">C7378_1535</name>
</gene>
<comment type="caution">
    <text evidence="15">The sequence shown here is derived from an EMBL/GenBank/DDBJ whole genome shotgun (WGS) entry which is preliminary data.</text>
</comment>
<feature type="transmembrane region" description="Helical" evidence="13">
    <location>
        <begin position="7"/>
        <end position="26"/>
    </location>
</feature>
<dbReference type="PANTHER" id="PTHR45569:SF1">
    <property type="entry name" value="SENSOR PROTEIN KDPD"/>
    <property type="match status" value="1"/>
</dbReference>
<evidence type="ECO:0000256" key="13">
    <source>
        <dbReference type="SAM" id="Phobius"/>
    </source>
</evidence>
<dbReference type="CDD" id="cd00082">
    <property type="entry name" value="HisKA"/>
    <property type="match status" value="1"/>
</dbReference>
<dbReference type="InterPro" id="IPR036097">
    <property type="entry name" value="HisK_dim/P_sf"/>
</dbReference>
<evidence type="ECO:0000256" key="1">
    <source>
        <dbReference type="ARBA" id="ARBA00000085"/>
    </source>
</evidence>
<keyword evidence="6 13" id="KW-0812">Transmembrane</keyword>
<evidence type="ECO:0000256" key="8">
    <source>
        <dbReference type="ARBA" id="ARBA00022777"/>
    </source>
</evidence>
<evidence type="ECO:0000256" key="9">
    <source>
        <dbReference type="ARBA" id="ARBA00022840"/>
    </source>
</evidence>
<protein>
    <recommendedName>
        <fullName evidence="3">histidine kinase</fullName>
        <ecNumber evidence="3">2.7.13.3</ecNumber>
    </recommendedName>
</protein>
<evidence type="ECO:0000256" key="10">
    <source>
        <dbReference type="ARBA" id="ARBA00022989"/>
    </source>
</evidence>
<dbReference type="InterPro" id="IPR003594">
    <property type="entry name" value="HATPase_dom"/>
</dbReference>
<dbReference type="SMART" id="SM00388">
    <property type="entry name" value="HisKA"/>
    <property type="match status" value="1"/>
</dbReference>
<dbReference type="Gene3D" id="1.10.287.130">
    <property type="match status" value="1"/>
</dbReference>
<dbReference type="Pfam" id="PF02518">
    <property type="entry name" value="HATPase_c"/>
    <property type="match status" value="1"/>
</dbReference>
<dbReference type="SUPFAM" id="SSF55874">
    <property type="entry name" value="ATPase domain of HSP90 chaperone/DNA topoisomerase II/histidine kinase"/>
    <property type="match status" value="1"/>
</dbReference>
<dbReference type="AlphaFoldDB" id="A0A4R1L6U2"/>